<dbReference type="EMBL" id="BJVQ01000073">
    <property type="protein sequence ID" value="GEL48315.1"/>
    <property type="molecule type" value="Genomic_DNA"/>
</dbReference>
<dbReference type="NCBIfam" id="TIGR01552">
    <property type="entry name" value="phd_fam"/>
    <property type="match status" value="1"/>
</dbReference>
<reference evidence="4 6" key="2">
    <citation type="submission" date="2020-08" db="EMBL/GenBank/DDBJ databases">
        <title>Sequencing the genomes of 1000 actinobacteria strains.</title>
        <authorList>
            <person name="Klenk H.-P."/>
        </authorList>
    </citation>
    <scope>NUCLEOTIDE SEQUENCE [LARGE SCALE GENOMIC DNA]</scope>
    <source>
        <strain evidence="4 6">DSM 9581</strain>
    </source>
</reference>
<dbReference type="Pfam" id="PF02604">
    <property type="entry name" value="PhdYeFM_antitox"/>
    <property type="match status" value="1"/>
</dbReference>
<gene>
    <name evidence="3" type="ORF">CHO01_34310</name>
    <name evidence="4" type="ORF">HNR08_000588</name>
</gene>
<reference evidence="3 5" key="1">
    <citation type="submission" date="2019-07" db="EMBL/GenBank/DDBJ databases">
        <title>Whole genome shotgun sequence of Cellulomonas hominis NBRC 16055.</title>
        <authorList>
            <person name="Hosoyama A."/>
            <person name="Uohara A."/>
            <person name="Ohji S."/>
            <person name="Ichikawa N."/>
        </authorList>
    </citation>
    <scope>NUCLEOTIDE SEQUENCE [LARGE SCALE GENOMIC DNA]</scope>
    <source>
        <strain evidence="3 5">NBRC 16055</strain>
    </source>
</reference>
<dbReference type="Proteomes" id="UP000321723">
    <property type="component" value="Unassembled WGS sequence"/>
</dbReference>
<evidence type="ECO:0000313" key="4">
    <source>
        <dbReference type="EMBL" id="MBB5471852.1"/>
    </source>
</evidence>
<dbReference type="Gene3D" id="3.40.1620.10">
    <property type="entry name" value="YefM-like domain"/>
    <property type="match status" value="1"/>
</dbReference>
<dbReference type="Proteomes" id="UP000564629">
    <property type="component" value="Unassembled WGS sequence"/>
</dbReference>
<proteinExistence type="inferred from homology"/>
<keyword evidence="5" id="KW-1185">Reference proteome</keyword>
<organism evidence="3 5">
    <name type="scientific">Cellulomonas hominis</name>
    <dbReference type="NCBI Taxonomy" id="156981"/>
    <lineage>
        <taxon>Bacteria</taxon>
        <taxon>Bacillati</taxon>
        <taxon>Actinomycetota</taxon>
        <taxon>Actinomycetes</taxon>
        <taxon>Micrococcales</taxon>
        <taxon>Cellulomonadaceae</taxon>
        <taxon>Cellulomonas</taxon>
    </lineage>
</organism>
<evidence type="ECO:0000256" key="2">
    <source>
        <dbReference type="RuleBase" id="RU362080"/>
    </source>
</evidence>
<protein>
    <recommendedName>
        <fullName evidence="2">Antitoxin</fullName>
    </recommendedName>
</protein>
<dbReference type="SUPFAM" id="SSF143120">
    <property type="entry name" value="YefM-like"/>
    <property type="match status" value="1"/>
</dbReference>
<dbReference type="AlphaFoldDB" id="A0A511FGD5"/>
<comment type="similarity">
    <text evidence="1 2">Belongs to the phD/YefM antitoxin family.</text>
</comment>
<evidence type="ECO:0000313" key="3">
    <source>
        <dbReference type="EMBL" id="GEL48315.1"/>
    </source>
</evidence>
<dbReference type="InterPro" id="IPR006442">
    <property type="entry name" value="Antitoxin_Phd/YefM"/>
</dbReference>
<dbReference type="EMBL" id="JACHDN010000001">
    <property type="protein sequence ID" value="MBB5471852.1"/>
    <property type="molecule type" value="Genomic_DNA"/>
</dbReference>
<dbReference type="OrthoDB" id="5148595at2"/>
<evidence type="ECO:0000313" key="6">
    <source>
        <dbReference type="Proteomes" id="UP000564629"/>
    </source>
</evidence>
<accession>A0A511FGD5</accession>
<evidence type="ECO:0000313" key="5">
    <source>
        <dbReference type="Proteomes" id="UP000321723"/>
    </source>
</evidence>
<dbReference type="InterPro" id="IPR036165">
    <property type="entry name" value="YefM-like_sf"/>
</dbReference>
<sequence>MRTDTRDIVSVSDAAKNFSRYTSEVSEGRSIVIVRNNEPTAALVPLDRMDRIDRIDELEEDLLLWGLALARTVTDSGERHELADVAAEFGVDLDEDE</sequence>
<name>A0A511FGD5_9CELL</name>
<evidence type="ECO:0000256" key="1">
    <source>
        <dbReference type="ARBA" id="ARBA00009981"/>
    </source>
</evidence>
<dbReference type="RefSeq" id="WP_146840244.1">
    <property type="nucleotide sequence ID" value="NZ_BJVQ01000073.1"/>
</dbReference>
<comment type="function">
    <text evidence="2">Antitoxin component of a type II toxin-antitoxin (TA) system.</text>
</comment>
<comment type="caution">
    <text evidence="3">The sequence shown here is derived from an EMBL/GenBank/DDBJ whole genome shotgun (WGS) entry which is preliminary data.</text>
</comment>